<dbReference type="PANTHER" id="PTHR16223">
    <property type="entry name" value="TRANSCRIPTION FACTOR BHLH83-RELATED"/>
    <property type="match status" value="1"/>
</dbReference>
<dbReference type="AlphaFoldDB" id="K3YSF0"/>
<evidence type="ECO:0000256" key="1">
    <source>
        <dbReference type="ARBA" id="ARBA00004123"/>
    </source>
</evidence>
<dbReference type="FunFam" id="4.10.280.10:FF:000021">
    <property type="entry name" value="Transcription factor bHLH130 family"/>
    <property type="match status" value="1"/>
</dbReference>
<feature type="region of interest" description="Disordered" evidence="7">
    <location>
        <begin position="244"/>
        <end position="311"/>
    </location>
</feature>
<evidence type="ECO:0000256" key="3">
    <source>
        <dbReference type="ARBA" id="ARBA00023015"/>
    </source>
</evidence>
<keyword evidence="3" id="KW-0805">Transcription regulation</keyword>
<evidence type="ECO:0000256" key="4">
    <source>
        <dbReference type="ARBA" id="ARBA00023125"/>
    </source>
</evidence>
<dbReference type="GO" id="GO:0046983">
    <property type="term" value="F:protein dimerization activity"/>
    <property type="evidence" value="ECO:0007669"/>
    <property type="project" value="InterPro"/>
</dbReference>
<dbReference type="eggNOG" id="ENOG502QVKF">
    <property type="taxonomic scope" value="Eukaryota"/>
</dbReference>
<dbReference type="PANTHER" id="PTHR16223:SF325">
    <property type="entry name" value="TRANSCRIPTION FACTOR BHLH128"/>
    <property type="match status" value="1"/>
</dbReference>
<dbReference type="HOGENOM" id="CLU_042981_2_0_1"/>
<dbReference type="Gramene" id="KQL30374">
    <property type="protein sequence ID" value="KQL30374"/>
    <property type="gene ID" value="SETIT_017194mg"/>
</dbReference>
<dbReference type="GO" id="GO:0006357">
    <property type="term" value="P:regulation of transcription by RNA polymerase II"/>
    <property type="evidence" value="ECO:0000318"/>
    <property type="project" value="GO_Central"/>
</dbReference>
<dbReference type="CDD" id="cd11393">
    <property type="entry name" value="bHLH_AtbHLH_like"/>
    <property type="match status" value="1"/>
</dbReference>
<dbReference type="EnsemblPlants" id="KQL30374">
    <property type="protein sequence ID" value="KQL30374"/>
    <property type="gene ID" value="SETIT_017194mg"/>
</dbReference>
<dbReference type="SUPFAM" id="SSF47459">
    <property type="entry name" value="HLH, helix-loop-helix DNA-binding domain"/>
    <property type="match status" value="1"/>
</dbReference>
<accession>K3YSF0</accession>
<keyword evidence="10" id="KW-1185">Reference proteome</keyword>
<reference evidence="10" key="1">
    <citation type="journal article" date="2012" name="Nat. Biotechnol.">
        <title>Reference genome sequence of the model plant Setaria.</title>
        <authorList>
            <person name="Bennetzen J.L."/>
            <person name="Schmutz J."/>
            <person name="Wang H."/>
            <person name="Percifield R."/>
            <person name="Hawkins J."/>
            <person name="Pontaroli A.C."/>
            <person name="Estep M."/>
            <person name="Feng L."/>
            <person name="Vaughn J.N."/>
            <person name="Grimwood J."/>
            <person name="Jenkins J."/>
            <person name="Barry K."/>
            <person name="Lindquist E."/>
            <person name="Hellsten U."/>
            <person name="Deshpande S."/>
            <person name="Wang X."/>
            <person name="Wu X."/>
            <person name="Mitros T."/>
            <person name="Triplett J."/>
            <person name="Yang X."/>
            <person name="Ye C.Y."/>
            <person name="Mauro-Herrera M."/>
            <person name="Wang L."/>
            <person name="Li P."/>
            <person name="Sharma M."/>
            <person name="Sharma R."/>
            <person name="Ronald P.C."/>
            <person name="Panaud O."/>
            <person name="Kellogg E.A."/>
            <person name="Brutnell T.P."/>
            <person name="Doust A.N."/>
            <person name="Tuskan G.A."/>
            <person name="Rokhsar D."/>
            <person name="Devos K.M."/>
        </authorList>
    </citation>
    <scope>NUCLEOTIDE SEQUENCE [LARGE SCALE GENOMIC DNA]</scope>
    <source>
        <strain evidence="10">cv. Yugu1</strain>
    </source>
</reference>
<proteinExistence type="inferred from homology"/>
<dbReference type="GO" id="GO:0000981">
    <property type="term" value="F:DNA-binding transcription factor activity, RNA polymerase II-specific"/>
    <property type="evidence" value="ECO:0000318"/>
    <property type="project" value="GO_Central"/>
</dbReference>
<reference evidence="9" key="2">
    <citation type="submission" date="2018-08" db="UniProtKB">
        <authorList>
            <consortium name="EnsemblPlants"/>
        </authorList>
    </citation>
    <scope>IDENTIFICATION</scope>
    <source>
        <strain evidence="9">Yugu1</strain>
    </source>
</reference>
<comment type="subcellular location">
    <subcellularLocation>
        <location evidence="1">Nucleus</location>
    </subcellularLocation>
</comment>
<evidence type="ECO:0000313" key="10">
    <source>
        <dbReference type="Proteomes" id="UP000004995"/>
    </source>
</evidence>
<dbReference type="InterPro" id="IPR036638">
    <property type="entry name" value="HLH_DNA-bd_sf"/>
</dbReference>
<dbReference type="GO" id="GO:0005634">
    <property type="term" value="C:nucleus"/>
    <property type="evidence" value="ECO:0000318"/>
    <property type="project" value="GO_Central"/>
</dbReference>
<feature type="compositionally biased region" description="Gly residues" evidence="7">
    <location>
        <begin position="244"/>
        <end position="255"/>
    </location>
</feature>
<comment type="similarity">
    <text evidence="2">Belongs to the bHLH protein family.</text>
</comment>
<evidence type="ECO:0000256" key="5">
    <source>
        <dbReference type="ARBA" id="ARBA00023163"/>
    </source>
</evidence>
<evidence type="ECO:0000256" key="6">
    <source>
        <dbReference type="ARBA" id="ARBA00023242"/>
    </source>
</evidence>
<dbReference type="OMA" id="CECKKEL"/>
<feature type="region of interest" description="Disordered" evidence="7">
    <location>
        <begin position="64"/>
        <end position="226"/>
    </location>
</feature>
<organism evidence="9 10">
    <name type="scientific">Setaria italica</name>
    <name type="common">Foxtail millet</name>
    <name type="synonym">Panicum italicum</name>
    <dbReference type="NCBI Taxonomy" id="4555"/>
    <lineage>
        <taxon>Eukaryota</taxon>
        <taxon>Viridiplantae</taxon>
        <taxon>Streptophyta</taxon>
        <taxon>Embryophyta</taxon>
        <taxon>Tracheophyta</taxon>
        <taxon>Spermatophyta</taxon>
        <taxon>Magnoliopsida</taxon>
        <taxon>Liliopsida</taxon>
        <taxon>Poales</taxon>
        <taxon>Poaceae</taxon>
        <taxon>PACMAD clade</taxon>
        <taxon>Panicoideae</taxon>
        <taxon>Panicodae</taxon>
        <taxon>Paniceae</taxon>
        <taxon>Cenchrinae</taxon>
        <taxon>Setaria</taxon>
    </lineage>
</organism>
<name>K3YSF0_SETIT</name>
<dbReference type="InterPro" id="IPR045843">
    <property type="entry name" value="IND-like"/>
</dbReference>
<evidence type="ECO:0000259" key="8">
    <source>
        <dbReference type="PROSITE" id="PS50888"/>
    </source>
</evidence>
<evidence type="ECO:0000313" key="9">
    <source>
        <dbReference type="EnsemblPlants" id="KQL30374"/>
    </source>
</evidence>
<dbReference type="Gene3D" id="4.10.280.10">
    <property type="entry name" value="Helix-loop-helix DNA-binding domain"/>
    <property type="match status" value="1"/>
</dbReference>
<feature type="compositionally biased region" description="Pro residues" evidence="7">
    <location>
        <begin position="121"/>
        <end position="130"/>
    </location>
</feature>
<feature type="domain" description="BHLH" evidence="8">
    <location>
        <begin position="378"/>
        <end position="428"/>
    </location>
</feature>
<sequence length="448" mass="47461">MRKPAGQVDVHGLDCEIVLLATRAFAETMDGRVHKSSCRTNSDVVHTRATETRLSYLLDMEHLGSRTTDRGNPHRATATATFSASHRAPLHPSCRSSTRKRTRAPPAKKPTTSRPGHRPPARAPPPPPLPVGGNSASSMRRFLPARGGGGEPSSSSSSGGHQRRELAGEAGLRYDGGGDISLGHGHDAGGGHRRHHHHQLGGGGGGQAAERQQQDDGSMDMLARHSSSPAGFFSNLVVDNGYPGSKGAGGSGGAEASGSGRKMKPSQFNFTRPQPGGAAGHLSQISEDGAFPPGLVGDRAGESSSSGGGAAAARSFSGGFSIVGPWEESRDIIATLGAYDSQFSGAMAGTALEMAGMDRYMQLQPDQMPFKVRAKRGCATHPRSIAERERRTRISEKLRKLQELVPHMDKQTSTADMLDLAVEHIKGLQSELQALKHEQEKCTCCRKR</sequence>
<keyword evidence="4" id="KW-0238">DNA-binding</keyword>
<dbReference type="InterPro" id="IPR045239">
    <property type="entry name" value="bHLH95_bHLH"/>
</dbReference>
<dbReference type="GO" id="GO:0000978">
    <property type="term" value="F:RNA polymerase II cis-regulatory region sequence-specific DNA binding"/>
    <property type="evidence" value="ECO:0000318"/>
    <property type="project" value="GO_Central"/>
</dbReference>
<dbReference type="InterPro" id="IPR011598">
    <property type="entry name" value="bHLH_dom"/>
</dbReference>
<dbReference type="STRING" id="4555.K3YSF0"/>
<dbReference type="Pfam" id="PF00010">
    <property type="entry name" value="HLH"/>
    <property type="match status" value="1"/>
</dbReference>
<evidence type="ECO:0000256" key="7">
    <source>
        <dbReference type="SAM" id="MobiDB-lite"/>
    </source>
</evidence>
<dbReference type="EMBL" id="AGNK02000425">
    <property type="status" value="NOT_ANNOTATED_CDS"/>
    <property type="molecule type" value="Genomic_DNA"/>
</dbReference>
<dbReference type="InParanoid" id="K3YSF0"/>
<dbReference type="PROSITE" id="PS50888">
    <property type="entry name" value="BHLH"/>
    <property type="match status" value="1"/>
</dbReference>
<evidence type="ECO:0000256" key="2">
    <source>
        <dbReference type="ARBA" id="ARBA00005510"/>
    </source>
</evidence>
<keyword evidence="6" id="KW-0539">Nucleus</keyword>
<dbReference type="Proteomes" id="UP000004995">
    <property type="component" value="Unassembled WGS sequence"/>
</dbReference>
<keyword evidence="5" id="KW-0804">Transcription</keyword>
<protein>
    <recommendedName>
        <fullName evidence="8">BHLH domain-containing protein</fullName>
    </recommendedName>
</protein>
<dbReference type="SMART" id="SM00353">
    <property type="entry name" value="HLH"/>
    <property type="match status" value="1"/>
</dbReference>